<reference evidence="2" key="1">
    <citation type="journal article" date="2002" name="Nature">
        <title>The genome sequence and structure of rice chromosome 1.</title>
        <authorList>
            <person name="Sasaki T."/>
            <person name="Matsumoto T."/>
            <person name="Yamamoto K."/>
            <person name="Sakata K."/>
            <person name="Baba T."/>
            <person name="Katayose Y."/>
            <person name="Wu J."/>
            <person name="Niimura Y."/>
            <person name="Cheng Z."/>
            <person name="Nagamura Y."/>
            <person name="Antonio B.A."/>
            <person name="Kanamori H."/>
            <person name="Hosokawa S."/>
            <person name="Masukawa M."/>
            <person name="Arikawa K."/>
            <person name="Chiden Y."/>
            <person name="Hayashi M."/>
            <person name="Okamoto M."/>
            <person name="Ando T."/>
            <person name="Aoki H."/>
            <person name="Arita K."/>
            <person name="Hamada M."/>
            <person name="Harada C."/>
            <person name="Hijishita S."/>
            <person name="Honda M."/>
            <person name="Ichikawa Y."/>
            <person name="Idonuma A."/>
            <person name="Iijima M."/>
            <person name="Ikeda M."/>
            <person name="Ikeno M."/>
            <person name="Itoh S."/>
            <person name="Itoh T."/>
            <person name="Itoh Y."/>
            <person name="Itoh Y."/>
            <person name="Iwabuchi A."/>
            <person name="Kamiya K."/>
            <person name="Karasawa W."/>
            <person name="Katagiri S."/>
            <person name="Kikuta A."/>
            <person name="Kobayashi N."/>
            <person name="Kono I."/>
            <person name="Machita K."/>
            <person name="Maehara T."/>
            <person name="Mizuno H."/>
            <person name="Mizubayashi T."/>
            <person name="Mukai Y."/>
            <person name="Nagasaki H."/>
            <person name="Nakashima M."/>
            <person name="Nakama Y."/>
            <person name="Nakamichi Y."/>
            <person name="Nakamura M."/>
            <person name="Namiki N."/>
            <person name="Negishi M."/>
            <person name="Ohta I."/>
            <person name="Ono N."/>
            <person name="Saji S."/>
            <person name="Sakai K."/>
            <person name="Shibata M."/>
            <person name="Shimokawa T."/>
            <person name="Shomura A."/>
            <person name="Song J."/>
            <person name="Takazaki Y."/>
            <person name="Terasawa K."/>
            <person name="Tsuji K."/>
            <person name="Waki K."/>
            <person name="Yamagata H."/>
            <person name="Yamane H."/>
            <person name="Yoshiki S."/>
            <person name="Yoshihara R."/>
            <person name="Yukawa K."/>
            <person name="Zhong H."/>
            <person name="Iwama H."/>
            <person name="Endo T."/>
            <person name="Ito H."/>
            <person name="Hahn J.H."/>
            <person name="Kim H.I."/>
            <person name="Eun M.Y."/>
            <person name="Yano M."/>
            <person name="Jiang J."/>
            <person name="Gojobori T."/>
        </authorList>
    </citation>
    <scope>NUCLEOTIDE SEQUENCE [LARGE SCALE GENOMIC DNA]</scope>
</reference>
<gene>
    <name evidence="2" type="primary">B1114B07.34</name>
</gene>
<feature type="region of interest" description="Disordered" evidence="1">
    <location>
        <begin position="1"/>
        <end position="42"/>
    </location>
</feature>
<organism evidence="2">
    <name type="scientific">Oryza sativa subsp. japonica</name>
    <name type="common">Rice</name>
    <dbReference type="NCBI Taxonomy" id="39947"/>
    <lineage>
        <taxon>Eukaryota</taxon>
        <taxon>Viridiplantae</taxon>
        <taxon>Streptophyta</taxon>
        <taxon>Embryophyta</taxon>
        <taxon>Tracheophyta</taxon>
        <taxon>Spermatophyta</taxon>
        <taxon>Magnoliopsida</taxon>
        <taxon>Liliopsida</taxon>
        <taxon>Poales</taxon>
        <taxon>Poaceae</taxon>
        <taxon>BOP clade</taxon>
        <taxon>Oryzoideae</taxon>
        <taxon>Oryzeae</taxon>
        <taxon>Oryzinae</taxon>
        <taxon>Oryza</taxon>
        <taxon>Oryza sativa</taxon>
    </lineage>
</organism>
<sequence length="69" mass="6919">MVGNRGSKATGRDDATNKSARCTRGGDAAGAAGDGHAVHGGGTSAVVAKYSTPPPLQLDSVPPCRIWLE</sequence>
<evidence type="ECO:0000256" key="1">
    <source>
        <dbReference type="SAM" id="MobiDB-lite"/>
    </source>
</evidence>
<dbReference type="EMBL" id="AP003334">
    <property type="protein sequence ID" value="BAD45141.1"/>
    <property type="molecule type" value="Genomic_DNA"/>
</dbReference>
<evidence type="ECO:0000313" key="2">
    <source>
        <dbReference type="EMBL" id="BAD45141.1"/>
    </source>
</evidence>
<protein>
    <submittedName>
        <fullName evidence="2">Uncharacterized protein</fullName>
    </submittedName>
</protein>
<dbReference type="Proteomes" id="UP000817658">
    <property type="component" value="Chromosome 1"/>
</dbReference>
<accession>Q656X6</accession>
<proteinExistence type="predicted"/>
<name>Q656X6_ORYSJ</name>
<dbReference type="AlphaFoldDB" id="Q656X6"/>
<feature type="compositionally biased region" description="Low complexity" evidence="1">
    <location>
        <begin position="25"/>
        <end position="35"/>
    </location>
</feature>